<dbReference type="AlphaFoldDB" id="A0A3L8RU56"/>
<dbReference type="InterPro" id="IPR028850">
    <property type="entry name" value="MUC16"/>
</dbReference>
<dbReference type="Proteomes" id="UP000276834">
    <property type="component" value="Unassembled WGS sequence"/>
</dbReference>
<organism evidence="2 3">
    <name type="scientific">Chloebia gouldiae</name>
    <name type="common">Gouldian finch</name>
    <name type="synonym">Erythrura gouldiae</name>
    <dbReference type="NCBI Taxonomy" id="44316"/>
    <lineage>
        <taxon>Eukaryota</taxon>
        <taxon>Metazoa</taxon>
        <taxon>Chordata</taxon>
        <taxon>Craniata</taxon>
        <taxon>Vertebrata</taxon>
        <taxon>Euteleostomi</taxon>
        <taxon>Archelosauria</taxon>
        <taxon>Archosauria</taxon>
        <taxon>Dinosauria</taxon>
        <taxon>Saurischia</taxon>
        <taxon>Theropoda</taxon>
        <taxon>Coelurosauria</taxon>
        <taxon>Aves</taxon>
        <taxon>Neognathae</taxon>
        <taxon>Neoaves</taxon>
        <taxon>Telluraves</taxon>
        <taxon>Australaves</taxon>
        <taxon>Passeriformes</taxon>
        <taxon>Passeroidea</taxon>
        <taxon>Passeridae</taxon>
        <taxon>Chloebia</taxon>
    </lineage>
</organism>
<dbReference type="PROSITE" id="PS50024">
    <property type="entry name" value="SEA"/>
    <property type="match status" value="1"/>
</dbReference>
<dbReference type="OrthoDB" id="9947814at2759"/>
<proteinExistence type="predicted"/>
<evidence type="ECO:0000313" key="3">
    <source>
        <dbReference type="Proteomes" id="UP000276834"/>
    </source>
</evidence>
<dbReference type="InterPro" id="IPR000082">
    <property type="entry name" value="SEA_dom"/>
</dbReference>
<gene>
    <name evidence="2" type="ORF">DV515_00016388</name>
</gene>
<comment type="caution">
    <text evidence="2">The sequence shown here is derived from an EMBL/GenBank/DDBJ whole genome shotgun (WGS) entry which is preliminary data.</text>
</comment>
<accession>A0A3L8RU56</accession>
<dbReference type="EMBL" id="QUSF01000299">
    <property type="protein sequence ID" value="RLV83710.1"/>
    <property type="molecule type" value="Genomic_DNA"/>
</dbReference>
<sequence>MHRDDTKVDAVCSYKDNASLARFDREKLYQELSIMTNNVTKLGHYSLDRSSLYVDGKHPWGSQDFGILWRSFLIPGA</sequence>
<evidence type="ECO:0000313" key="2">
    <source>
        <dbReference type="EMBL" id="RLV83710.1"/>
    </source>
</evidence>
<dbReference type="Gene3D" id="3.30.70.960">
    <property type="entry name" value="SEA domain"/>
    <property type="match status" value="1"/>
</dbReference>
<protein>
    <recommendedName>
        <fullName evidence="1">SEA domain-containing protein</fullName>
    </recommendedName>
</protein>
<feature type="domain" description="SEA" evidence="1">
    <location>
        <begin position="1"/>
        <end position="59"/>
    </location>
</feature>
<name>A0A3L8RU56_CHLGU</name>
<feature type="non-terminal residue" evidence="2">
    <location>
        <position position="77"/>
    </location>
</feature>
<dbReference type="PANTHER" id="PTHR14672">
    <property type="entry name" value="MUCIN-16"/>
    <property type="match status" value="1"/>
</dbReference>
<dbReference type="SUPFAM" id="SSF82671">
    <property type="entry name" value="SEA domain"/>
    <property type="match status" value="1"/>
</dbReference>
<keyword evidence="3" id="KW-1185">Reference proteome</keyword>
<dbReference type="InterPro" id="IPR036364">
    <property type="entry name" value="SEA_dom_sf"/>
</dbReference>
<evidence type="ECO:0000259" key="1">
    <source>
        <dbReference type="PROSITE" id="PS50024"/>
    </source>
</evidence>
<dbReference type="PANTHER" id="PTHR14672:SF1">
    <property type="entry name" value="MUCIN-16"/>
    <property type="match status" value="1"/>
</dbReference>
<reference evidence="2 3" key="1">
    <citation type="journal article" date="2018" name="Proc. R. Soc. B">
        <title>A non-coding region near Follistatin controls head colour polymorphism in the Gouldian finch.</title>
        <authorList>
            <person name="Toomey M.B."/>
            <person name="Marques C.I."/>
            <person name="Andrade P."/>
            <person name="Araujo P.M."/>
            <person name="Sabatino S."/>
            <person name="Gazda M.A."/>
            <person name="Afonso S."/>
            <person name="Lopes R.J."/>
            <person name="Corbo J.C."/>
            <person name="Carneiro M."/>
        </authorList>
    </citation>
    <scope>NUCLEOTIDE SEQUENCE [LARGE SCALE GENOMIC DNA]</scope>
    <source>
        <strain evidence="2">Red01</strain>
        <tissue evidence="2">Muscle</tissue>
    </source>
</reference>